<protein>
    <submittedName>
        <fullName evidence="3">Head protein</fullName>
    </submittedName>
</protein>
<proteinExistence type="predicted"/>
<dbReference type="EMBL" id="WWFF01000002">
    <property type="protein sequence ID" value="MYN53120.1"/>
    <property type="molecule type" value="Genomic_DNA"/>
</dbReference>
<reference evidence="3 4" key="1">
    <citation type="submission" date="2016-10" db="EMBL/GenBank/DDBJ databases">
        <title>WGS of isloates from the oral cavity of healthy individuals.</title>
        <authorList>
            <person name="Sharma S."/>
            <person name="Pal V.K."/>
            <person name="Patil P.B."/>
            <person name="Korpole S."/>
            <person name="Grover V."/>
        </authorList>
    </citation>
    <scope>NUCLEOTIDE SEQUENCE [LARGE SCALE GENOMIC DNA]</scope>
    <source>
        <strain evidence="3 4">DISK12</strain>
    </source>
</reference>
<dbReference type="Proteomes" id="UP000231914">
    <property type="component" value="Unassembled WGS sequence"/>
</dbReference>
<sequence>MKLKVLSTFDLTYNTKKTHKHIVLVALQGTNDLQGNKHLLTEDGIKHEILGQEWICSRESWDNNIISLGVEAPFDYDECELVP</sequence>
<dbReference type="Proteomes" id="UP000460132">
    <property type="component" value="Unassembled WGS sequence"/>
</dbReference>
<evidence type="ECO:0000313" key="2">
    <source>
        <dbReference type="EMBL" id="MYN53120.1"/>
    </source>
</evidence>
<name>A0A2I1WHI1_9LACO</name>
<reference evidence="1" key="3">
    <citation type="submission" date="2023-05" db="EMBL/GenBank/DDBJ databases">
        <title>Cataloging the Phylogenetic Diversity of Human Bladder Bacteria.</title>
        <authorList>
            <person name="Du J."/>
        </authorList>
    </citation>
    <scope>NUCLEOTIDE SEQUENCE</scope>
    <source>
        <strain evidence="1">UMB9226</strain>
    </source>
</reference>
<gene>
    <name evidence="3" type="ORF">BHU41_09595</name>
    <name evidence="2" type="ORF">GTK63_02055</name>
    <name evidence="1" type="ORF">QP235_10060</name>
</gene>
<accession>A0A2I1WHI1</accession>
<reference evidence="2 5" key="2">
    <citation type="submission" date="2020-01" db="EMBL/GenBank/DDBJ databases">
        <title>Vaginal microbiome of pregnant Indian women: Insights into the genome of dominants Lactobacillus species.</title>
        <authorList>
            <person name="Das B."/>
            <person name="Mehta O."/>
            <person name="Ghosh T.S."/>
            <person name="Kothidar A."/>
            <person name="Gowtham M.R."/>
            <person name="Mitra R."/>
            <person name="Kshetrapal P."/>
            <person name="Wadhwa N."/>
            <person name="Thiruvengadam R."/>
            <person name="Nair G.B."/>
            <person name="Bhatnagar S."/>
            <person name="Pore S."/>
        </authorList>
    </citation>
    <scope>NUCLEOTIDE SEQUENCE [LARGE SCALE GENOMIC DNA]</scope>
    <source>
        <strain evidence="2 5">Indica2</strain>
    </source>
</reference>
<dbReference type="RefSeq" id="WP_100732957.1">
    <property type="nucleotide sequence ID" value="NZ_JAGSXU010000023.1"/>
</dbReference>
<dbReference type="Proteomes" id="UP001230300">
    <property type="component" value="Unassembled WGS sequence"/>
</dbReference>
<evidence type="ECO:0000313" key="4">
    <source>
        <dbReference type="Proteomes" id="UP000231914"/>
    </source>
</evidence>
<dbReference type="EMBL" id="MKXG01000147">
    <property type="protein sequence ID" value="PJZ16542.1"/>
    <property type="molecule type" value="Genomic_DNA"/>
</dbReference>
<comment type="caution">
    <text evidence="3">The sequence shown here is derived from an EMBL/GenBank/DDBJ whole genome shotgun (WGS) entry which is preliminary data.</text>
</comment>
<evidence type="ECO:0000313" key="5">
    <source>
        <dbReference type="Proteomes" id="UP000460132"/>
    </source>
</evidence>
<dbReference type="EMBL" id="JASOGN010000058">
    <property type="protein sequence ID" value="MDK6503505.1"/>
    <property type="molecule type" value="Genomic_DNA"/>
</dbReference>
<dbReference type="AlphaFoldDB" id="A0A2I1WHI1"/>
<organism evidence="3 4">
    <name type="scientific">Lactobacillus crispatus</name>
    <dbReference type="NCBI Taxonomy" id="47770"/>
    <lineage>
        <taxon>Bacteria</taxon>
        <taxon>Bacillati</taxon>
        <taxon>Bacillota</taxon>
        <taxon>Bacilli</taxon>
        <taxon>Lactobacillales</taxon>
        <taxon>Lactobacillaceae</taxon>
        <taxon>Lactobacillus</taxon>
    </lineage>
</organism>
<evidence type="ECO:0000313" key="3">
    <source>
        <dbReference type="EMBL" id="PJZ16542.1"/>
    </source>
</evidence>
<evidence type="ECO:0000313" key="1">
    <source>
        <dbReference type="EMBL" id="MDK6503505.1"/>
    </source>
</evidence>